<evidence type="ECO:0000256" key="2">
    <source>
        <dbReference type="ARBA" id="ARBA00022692"/>
    </source>
</evidence>
<dbReference type="InterPro" id="IPR004864">
    <property type="entry name" value="LEA_2"/>
</dbReference>
<reference evidence="7" key="2">
    <citation type="journal article" date="2015" name="Data Brief">
        <title>Shoot transcriptome of the giant reed, Arundo donax.</title>
        <authorList>
            <person name="Barrero R.A."/>
            <person name="Guerrero F.D."/>
            <person name="Moolhuijzen P."/>
            <person name="Goolsby J.A."/>
            <person name="Tidwell J."/>
            <person name="Bellgard S.E."/>
            <person name="Bellgard M.I."/>
        </authorList>
    </citation>
    <scope>NUCLEOTIDE SEQUENCE</scope>
    <source>
        <tissue evidence="7">Shoot tissue taken approximately 20 cm above the soil surface</tissue>
    </source>
</reference>
<evidence type="ECO:0000313" key="7">
    <source>
        <dbReference type="EMBL" id="JAD60446.1"/>
    </source>
</evidence>
<dbReference type="PANTHER" id="PTHR31234">
    <property type="entry name" value="LATE EMBRYOGENESIS ABUNDANT (LEA) HYDROXYPROLINE-RICH GLYCOPROTEIN FAMILY"/>
    <property type="match status" value="1"/>
</dbReference>
<evidence type="ECO:0000256" key="5">
    <source>
        <dbReference type="SAM" id="Phobius"/>
    </source>
</evidence>
<dbReference type="Pfam" id="PF03168">
    <property type="entry name" value="LEA_2"/>
    <property type="match status" value="1"/>
</dbReference>
<feature type="transmembrane region" description="Helical" evidence="5">
    <location>
        <begin position="20"/>
        <end position="45"/>
    </location>
</feature>
<evidence type="ECO:0000256" key="1">
    <source>
        <dbReference type="ARBA" id="ARBA00004167"/>
    </source>
</evidence>
<comment type="subcellular location">
    <subcellularLocation>
        <location evidence="1">Membrane</location>
        <topology evidence="1">Single-pass membrane protein</topology>
    </subcellularLocation>
</comment>
<feature type="domain" description="Late embryogenesis abundant protein LEA-2 subgroup" evidence="6">
    <location>
        <begin position="75"/>
        <end position="166"/>
    </location>
</feature>
<accession>A0A0A9BAT6</accession>
<dbReference type="AlphaFoldDB" id="A0A0A9BAT6"/>
<evidence type="ECO:0000259" key="6">
    <source>
        <dbReference type="Pfam" id="PF03168"/>
    </source>
</evidence>
<dbReference type="GO" id="GO:0098542">
    <property type="term" value="P:defense response to other organism"/>
    <property type="evidence" value="ECO:0007669"/>
    <property type="project" value="InterPro"/>
</dbReference>
<proteinExistence type="predicted"/>
<keyword evidence="4 5" id="KW-0472">Membrane</keyword>
<evidence type="ECO:0000256" key="4">
    <source>
        <dbReference type="ARBA" id="ARBA00023136"/>
    </source>
</evidence>
<reference evidence="7" key="1">
    <citation type="submission" date="2014-09" db="EMBL/GenBank/DDBJ databases">
        <authorList>
            <person name="Magalhaes I.L.F."/>
            <person name="Oliveira U."/>
            <person name="Santos F.R."/>
            <person name="Vidigal T.H.D.A."/>
            <person name="Brescovit A.D."/>
            <person name="Santos A.J."/>
        </authorList>
    </citation>
    <scope>NUCLEOTIDE SEQUENCE</scope>
    <source>
        <tissue evidence="7">Shoot tissue taken approximately 20 cm above the soil surface</tissue>
    </source>
</reference>
<dbReference type="EMBL" id="GBRH01237449">
    <property type="protein sequence ID" value="JAD60446.1"/>
    <property type="molecule type" value="Transcribed_RNA"/>
</dbReference>
<keyword evidence="3 5" id="KW-1133">Transmembrane helix</keyword>
<name>A0A0A9BAT6_ARUDO</name>
<organism evidence="7">
    <name type="scientific">Arundo donax</name>
    <name type="common">Giant reed</name>
    <name type="synonym">Donax arundinaceus</name>
    <dbReference type="NCBI Taxonomy" id="35708"/>
    <lineage>
        <taxon>Eukaryota</taxon>
        <taxon>Viridiplantae</taxon>
        <taxon>Streptophyta</taxon>
        <taxon>Embryophyta</taxon>
        <taxon>Tracheophyta</taxon>
        <taxon>Spermatophyta</taxon>
        <taxon>Magnoliopsida</taxon>
        <taxon>Liliopsida</taxon>
        <taxon>Poales</taxon>
        <taxon>Poaceae</taxon>
        <taxon>PACMAD clade</taxon>
        <taxon>Arundinoideae</taxon>
        <taxon>Arundineae</taxon>
        <taxon>Arundo</taxon>
    </lineage>
</organism>
<dbReference type="GO" id="GO:0005886">
    <property type="term" value="C:plasma membrane"/>
    <property type="evidence" value="ECO:0007669"/>
    <property type="project" value="TreeGrafter"/>
</dbReference>
<dbReference type="InterPro" id="IPR044839">
    <property type="entry name" value="NDR1-like"/>
</dbReference>
<keyword evidence="2 5" id="KW-0812">Transmembrane</keyword>
<dbReference type="PANTHER" id="PTHR31234:SF10">
    <property type="entry name" value="HARPIN-INDUCED PROTEIN 1 CONTAINING PROTEIN, EXPRESSED"/>
    <property type="match status" value="1"/>
</dbReference>
<sequence length="208" mass="22588">MAFYEDWCKDCDCDCDWKQVAIWGAVILGVGGLIAVLVIAFAVVYPPKATADDAVLQRFALAATNSTISYNITATLSLKNPNIYRGIDYGPLAVALSFNGTRFDEPGTVPAFESKARKTATFNVKVGGVDKPIKLSAPGVKEFRAENETGKFDVELRLDTVLQYKGRKTKCPLAVICPLELQLVDPDVAATAFERTKCTILRAKKSGC</sequence>
<protein>
    <recommendedName>
        <fullName evidence="6">Late embryogenesis abundant protein LEA-2 subgroup domain-containing protein</fullName>
    </recommendedName>
</protein>
<evidence type="ECO:0000256" key="3">
    <source>
        <dbReference type="ARBA" id="ARBA00022989"/>
    </source>
</evidence>